<reference evidence="15" key="2">
    <citation type="submission" date="2020-08" db="EMBL/GenBank/DDBJ databases">
        <title>Plant Genome Project.</title>
        <authorList>
            <person name="Zhang R.-G."/>
        </authorList>
    </citation>
    <scope>NUCLEOTIDE SEQUENCE</scope>
    <source>
        <strain evidence="15">Huo1</strain>
        <tissue evidence="15">Leaf</tissue>
    </source>
</reference>
<comment type="caution">
    <text evidence="15">The sequence shown here is derived from an EMBL/GenBank/DDBJ whole genome shotgun (WGS) entry which is preliminary data.</text>
</comment>
<dbReference type="GO" id="GO:0016020">
    <property type="term" value="C:membrane"/>
    <property type="evidence" value="ECO:0007669"/>
    <property type="project" value="UniProtKB-SubCell"/>
</dbReference>
<sequence length="222" mass="25043">MEATQTATRALLSQAILWWPWTTEEYQSATTWFNELAQHEGITVEVLPFGITPHQGFSSFHPNCYGLHIRVWAVNNTIPSNDHVDSPQDDAMDETETDGLESEESSTTIWWPSSMGEVIVALPAAELHAQYSNYFVPVFPNPTPPPSRHPSQGDVLSGFKTRRCCDDTDQHEEEVCCICLDKLYRGSVTTLDCSHEFHPDCIRRWLVDGQNFCPLCKAPAIM</sequence>
<evidence type="ECO:0000256" key="11">
    <source>
        <dbReference type="ARBA" id="ARBA00023136"/>
    </source>
</evidence>
<evidence type="ECO:0000256" key="10">
    <source>
        <dbReference type="ARBA" id="ARBA00022989"/>
    </source>
</evidence>
<protein>
    <recommendedName>
        <fullName evidence="3">RING-type E3 ubiquitin transferase</fullName>
        <ecNumber evidence="3">2.3.2.27</ecNumber>
    </recommendedName>
</protein>
<dbReference type="SUPFAM" id="SSF57850">
    <property type="entry name" value="RING/U-box"/>
    <property type="match status" value="1"/>
</dbReference>
<dbReference type="PANTHER" id="PTHR45977:SF4">
    <property type="entry name" value="RING-TYPE DOMAIN-CONTAINING PROTEIN"/>
    <property type="match status" value="1"/>
</dbReference>
<proteinExistence type="predicted"/>
<dbReference type="Proteomes" id="UP000298416">
    <property type="component" value="Unassembled WGS sequence"/>
</dbReference>
<evidence type="ECO:0000313" key="16">
    <source>
        <dbReference type="Proteomes" id="UP000298416"/>
    </source>
</evidence>
<dbReference type="Pfam" id="PF13639">
    <property type="entry name" value="zf-RING_2"/>
    <property type="match status" value="1"/>
</dbReference>
<evidence type="ECO:0000259" key="14">
    <source>
        <dbReference type="PROSITE" id="PS50089"/>
    </source>
</evidence>
<keyword evidence="16" id="KW-1185">Reference proteome</keyword>
<dbReference type="SMART" id="SM00184">
    <property type="entry name" value="RING"/>
    <property type="match status" value="1"/>
</dbReference>
<dbReference type="GO" id="GO:0016567">
    <property type="term" value="P:protein ubiquitination"/>
    <property type="evidence" value="ECO:0007669"/>
    <property type="project" value="TreeGrafter"/>
</dbReference>
<gene>
    <name evidence="15" type="ORF">SASPL_132575</name>
</gene>
<evidence type="ECO:0000256" key="12">
    <source>
        <dbReference type="PROSITE-ProRule" id="PRU00175"/>
    </source>
</evidence>
<dbReference type="EC" id="2.3.2.27" evidence="3"/>
<dbReference type="PANTHER" id="PTHR45977">
    <property type="entry name" value="TARGET OF ERK KINASE MPK-1"/>
    <property type="match status" value="1"/>
</dbReference>
<evidence type="ECO:0000256" key="2">
    <source>
        <dbReference type="ARBA" id="ARBA00004141"/>
    </source>
</evidence>
<keyword evidence="9" id="KW-0862">Zinc</keyword>
<evidence type="ECO:0000256" key="9">
    <source>
        <dbReference type="ARBA" id="ARBA00022833"/>
    </source>
</evidence>
<reference evidence="15" key="1">
    <citation type="submission" date="2018-01" db="EMBL/GenBank/DDBJ databases">
        <authorList>
            <person name="Mao J.F."/>
        </authorList>
    </citation>
    <scope>NUCLEOTIDE SEQUENCE</scope>
    <source>
        <strain evidence="15">Huo1</strain>
        <tissue evidence="15">Leaf</tissue>
    </source>
</reference>
<dbReference type="Gene3D" id="3.30.40.10">
    <property type="entry name" value="Zinc/RING finger domain, C3HC4 (zinc finger)"/>
    <property type="match status" value="1"/>
</dbReference>
<comment type="subcellular location">
    <subcellularLocation>
        <location evidence="2">Membrane</location>
        <topology evidence="2">Multi-pass membrane protein</topology>
    </subcellularLocation>
</comment>
<name>A0A8X8ZHH4_SALSN</name>
<organism evidence="15">
    <name type="scientific">Salvia splendens</name>
    <name type="common">Scarlet sage</name>
    <dbReference type="NCBI Taxonomy" id="180675"/>
    <lineage>
        <taxon>Eukaryota</taxon>
        <taxon>Viridiplantae</taxon>
        <taxon>Streptophyta</taxon>
        <taxon>Embryophyta</taxon>
        <taxon>Tracheophyta</taxon>
        <taxon>Spermatophyta</taxon>
        <taxon>Magnoliopsida</taxon>
        <taxon>eudicotyledons</taxon>
        <taxon>Gunneridae</taxon>
        <taxon>Pentapetalae</taxon>
        <taxon>asterids</taxon>
        <taxon>lamiids</taxon>
        <taxon>Lamiales</taxon>
        <taxon>Lamiaceae</taxon>
        <taxon>Nepetoideae</taxon>
        <taxon>Mentheae</taxon>
        <taxon>Salviinae</taxon>
        <taxon>Salvia</taxon>
        <taxon>Salvia subgen. Calosphace</taxon>
        <taxon>core Calosphace</taxon>
    </lineage>
</organism>
<evidence type="ECO:0000313" key="15">
    <source>
        <dbReference type="EMBL" id="KAG6404996.1"/>
    </source>
</evidence>
<dbReference type="GO" id="GO:0061630">
    <property type="term" value="F:ubiquitin protein ligase activity"/>
    <property type="evidence" value="ECO:0007669"/>
    <property type="project" value="UniProtKB-EC"/>
</dbReference>
<comment type="catalytic activity">
    <reaction evidence="1">
        <text>S-ubiquitinyl-[E2 ubiquitin-conjugating enzyme]-L-cysteine + [acceptor protein]-L-lysine = [E2 ubiquitin-conjugating enzyme]-L-cysteine + N(6)-ubiquitinyl-[acceptor protein]-L-lysine.</text>
        <dbReference type="EC" id="2.3.2.27"/>
    </reaction>
</comment>
<feature type="compositionally biased region" description="Acidic residues" evidence="13">
    <location>
        <begin position="87"/>
        <end position="104"/>
    </location>
</feature>
<dbReference type="GO" id="GO:0006511">
    <property type="term" value="P:ubiquitin-dependent protein catabolic process"/>
    <property type="evidence" value="ECO:0007669"/>
    <property type="project" value="TreeGrafter"/>
</dbReference>
<evidence type="ECO:0000256" key="8">
    <source>
        <dbReference type="ARBA" id="ARBA00022786"/>
    </source>
</evidence>
<dbReference type="PROSITE" id="PS50089">
    <property type="entry name" value="ZF_RING_2"/>
    <property type="match status" value="1"/>
</dbReference>
<keyword evidence="7 12" id="KW-0863">Zinc-finger</keyword>
<evidence type="ECO:0000256" key="6">
    <source>
        <dbReference type="ARBA" id="ARBA00022723"/>
    </source>
</evidence>
<accession>A0A8X8ZHH4</accession>
<keyword evidence="5" id="KW-0812">Transmembrane</keyword>
<dbReference type="InterPro" id="IPR013083">
    <property type="entry name" value="Znf_RING/FYVE/PHD"/>
</dbReference>
<dbReference type="GO" id="GO:0008270">
    <property type="term" value="F:zinc ion binding"/>
    <property type="evidence" value="ECO:0007669"/>
    <property type="project" value="UniProtKB-KW"/>
</dbReference>
<evidence type="ECO:0000256" key="1">
    <source>
        <dbReference type="ARBA" id="ARBA00000900"/>
    </source>
</evidence>
<keyword evidence="10" id="KW-1133">Transmembrane helix</keyword>
<dbReference type="EMBL" id="PNBA02000012">
    <property type="protein sequence ID" value="KAG6404996.1"/>
    <property type="molecule type" value="Genomic_DNA"/>
</dbReference>
<keyword evidence="8" id="KW-0833">Ubl conjugation pathway</keyword>
<keyword evidence="6" id="KW-0479">Metal-binding</keyword>
<dbReference type="InterPro" id="IPR001841">
    <property type="entry name" value="Znf_RING"/>
</dbReference>
<evidence type="ECO:0000256" key="13">
    <source>
        <dbReference type="SAM" id="MobiDB-lite"/>
    </source>
</evidence>
<evidence type="ECO:0000256" key="5">
    <source>
        <dbReference type="ARBA" id="ARBA00022692"/>
    </source>
</evidence>
<evidence type="ECO:0000256" key="3">
    <source>
        <dbReference type="ARBA" id="ARBA00012483"/>
    </source>
</evidence>
<feature type="region of interest" description="Disordered" evidence="13">
    <location>
        <begin position="81"/>
        <end position="106"/>
    </location>
</feature>
<feature type="domain" description="RING-type" evidence="14">
    <location>
        <begin position="176"/>
        <end position="217"/>
    </location>
</feature>
<evidence type="ECO:0000256" key="4">
    <source>
        <dbReference type="ARBA" id="ARBA00022679"/>
    </source>
</evidence>
<keyword evidence="11" id="KW-0472">Membrane</keyword>
<keyword evidence="4" id="KW-0808">Transferase</keyword>
<evidence type="ECO:0000256" key="7">
    <source>
        <dbReference type="ARBA" id="ARBA00022771"/>
    </source>
</evidence>
<dbReference type="AlphaFoldDB" id="A0A8X8ZHH4"/>